<keyword evidence="3" id="KW-1185">Reference proteome</keyword>
<keyword evidence="1" id="KW-0472">Membrane</keyword>
<feature type="transmembrane region" description="Helical" evidence="1">
    <location>
        <begin position="343"/>
        <end position="363"/>
    </location>
</feature>
<dbReference type="Proteomes" id="UP001202402">
    <property type="component" value="Unassembled WGS sequence"/>
</dbReference>
<comment type="caution">
    <text evidence="2">The sequence shown here is derived from an EMBL/GenBank/DDBJ whole genome shotgun (WGS) entry which is preliminary data.</text>
</comment>
<accession>A0ABS9R900</accession>
<keyword evidence="1" id="KW-0812">Transmembrane</keyword>
<feature type="transmembrane region" description="Helical" evidence="1">
    <location>
        <begin position="383"/>
        <end position="402"/>
    </location>
</feature>
<dbReference type="EMBL" id="JAKVPQ010000011">
    <property type="protein sequence ID" value="MCH4286127.1"/>
    <property type="molecule type" value="Genomic_DNA"/>
</dbReference>
<proteinExistence type="predicted"/>
<organism evidence="2 3">
    <name type="scientific">Amedibacillus hominis</name>
    <dbReference type="NCBI Taxonomy" id="2897776"/>
    <lineage>
        <taxon>Bacteria</taxon>
        <taxon>Bacillati</taxon>
        <taxon>Bacillota</taxon>
        <taxon>Erysipelotrichia</taxon>
        <taxon>Erysipelotrichales</taxon>
        <taxon>Erysipelotrichaceae</taxon>
        <taxon>Amedibacillus</taxon>
    </lineage>
</organism>
<evidence type="ECO:0000313" key="2">
    <source>
        <dbReference type="EMBL" id="MCH4286127.1"/>
    </source>
</evidence>
<keyword evidence="1" id="KW-1133">Transmembrane helix</keyword>
<sequence length="435" mass="50574">MWKLIYYEMKKLISSFSGKLILLLFLGICIWQTQQDIKSVFNDDWNGMEVSQLIEKQKSLEGNYQDIYKKIPDLEKDAMHYNPNREIDEEMTNNMNSFDWKKIYKAYENHTLTLEMVNDLIDIKFHSLDEVVIHYGYKDDLLWSNLIRYIPDQDIMLNRNNYIYQPGNNSCLLGECDNVKDEVSKKEINRRFLNLSNTYQSNYIENNIVDRINYTNMVILIVIAVLFANIFSREAQGKTDTYLACSPITAKTVGAKIIFALLLGAGIPLLCKIVTFVYAILQSSGIHWDMFFYQQENLIASYVFSIKELVSIGFINQLLMTISLCISILFISQKSKNTYFSAILSLIFVIFPIYYAVFHMGGYEIASYFPSNLLMYFSEHLNVVNYTSGVTPLFMSVAGLIIPAATKYWIIWIILDIILVLWMFREGKLHRVLHA</sequence>
<gene>
    <name evidence="2" type="ORF">LQE99_13455</name>
</gene>
<protein>
    <submittedName>
        <fullName evidence="2">ABC transporter permease</fullName>
    </submittedName>
</protein>
<feature type="transmembrane region" description="Helical" evidence="1">
    <location>
        <begin position="409"/>
        <end position="425"/>
    </location>
</feature>
<name>A0ABS9R900_9FIRM</name>
<dbReference type="RefSeq" id="WP_117453137.1">
    <property type="nucleotide sequence ID" value="NZ_JAKVPQ010000011.1"/>
</dbReference>
<evidence type="ECO:0000256" key="1">
    <source>
        <dbReference type="SAM" id="Phobius"/>
    </source>
</evidence>
<feature type="transmembrane region" description="Helical" evidence="1">
    <location>
        <begin position="309"/>
        <end position="331"/>
    </location>
</feature>
<feature type="transmembrane region" description="Helical" evidence="1">
    <location>
        <begin position="253"/>
        <end position="281"/>
    </location>
</feature>
<feature type="transmembrane region" description="Helical" evidence="1">
    <location>
        <begin position="214"/>
        <end position="232"/>
    </location>
</feature>
<reference evidence="2 3" key="1">
    <citation type="submission" date="2022-02" db="EMBL/GenBank/DDBJ databases">
        <title>Genome of Erysipelotrichaceae sp. nov. NSJ-176 isolated from human feces.</title>
        <authorList>
            <person name="Abdugheni R."/>
        </authorList>
    </citation>
    <scope>NUCLEOTIDE SEQUENCE [LARGE SCALE GENOMIC DNA]</scope>
    <source>
        <strain evidence="2 3">NSJ-176</strain>
    </source>
</reference>
<evidence type="ECO:0000313" key="3">
    <source>
        <dbReference type="Proteomes" id="UP001202402"/>
    </source>
</evidence>